<dbReference type="GO" id="GO:0000049">
    <property type="term" value="F:tRNA binding"/>
    <property type="evidence" value="ECO:0007669"/>
    <property type="project" value="UniProtKB-KW"/>
</dbReference>
<dbReference type="InterPro" id="IPR018165">
    <property type="entry name" value="Ala-tRNA-synth_IIc_core"/>
</dbReference>
<dbReference type="PRINTS" id="PR00980">
    <property type="entry name" value="TRNASYNTHALA"/>
</dbReference>
<keyword evidence="12" id="KW-1185">Reference proteome</keyword>
<evidence type="ECO:0000256" key="7">
    <source>
        <dbReference type="ARBA" id="ARBA00022884"/>
    </source>
</evidence>
<dbReference type="AlphaFoldDB" id="A0A3P8D7F6"/>
<comment type="similarity">
    <text evidence="1">Belongs to the class-II aminoacyl-tRNA synthetase family.</text>
</comment>
<evidence type="ECO:0000256" key="2">
    <source>
        <dbReference type="ARBA" id="ARBA00013168"/>
    </source>
</evidence>
<dbReference type="GO" id="GO:0002161">
    <property type="term" value="F:aminoacyl-tRNA deacylase activity"/>
    <property type="evidence" value="ECO:0007669"/>
    <property type="project" value="TreeGrafter"/>
</dbReference>
<dbReference type="STRING" id="6290.A0A3P8D7F6"/>
<evidence type="ECO:0000256" key="9">
    <source>
        <dbReference type="ARBA" id="ARBA00023146"/>
    </source>
</evidence>
<proteinExistence type="inferred from homology"/>
<keyword evidence="7" id="KW-0694">RNA-binding</keyword>
<dbReference type="GO" id="GO:0005739">
    <property type="term" value="C:mitochondrion"/>
    <property type="evidence" value="ECO:0007669"/>
    <property type="project" value="TreeGrafter"/>
</dbReference>
<keyword evidence="9" id="KW-0030">Aminoacyl-tRNA synthetase</keyword>
<keyword evidence="4" id="KW-0436">Ligase</keyword>
<dbReference type="PANTHER" id="PTHR11777:SF9">
    <property type="entry name" value="ALANINE--TRNA LIGASE, CYTOPLASMIC"/>
    <property type="match status" value="1"/>
</dbReference>
<dbReference type="InterPro" id="IPR018163">
    <property type="entry name" value="Thr/Ala-tRNA-synth_IIc_edit"/>
</dbReference>
<dbReference type="InterPro" id="IPR018164">
    <property type="entry name" value="Ala-tRNA-synth_IIc_N"/>
</dbReference>
<sequence length="548" mass="61223">MWGFLQKEVITWAWELLTEVYEIPADRLYVSYFGGDTKSGIPADEEARSIWLSLGLPDNRILPFGMKDNFWEMGDVGPCGPCSEIHFDRIGGRDASHLVNADDPMVVEIWNLVFIQFNREESGDLRPLPAKHIDCGLGLERLIAVIQEKTSNYDTDMFQPIFKAIQEGTGTRPYTGKVGADDVDGIDMAYRVVADHIRTLTIALSDGGRPDNTGRGYVLRRVLRRGVRYATEKLNAQPEFFASLVPVVIEILGDTFPELRRDPETVRDIINDEEQQFLKTLVRGRRLFQRAVAGLGADEKTFPGDVAWRLYDTYGFPADLTQLMAEEKGLTVDQKAFEECRKKAVELSAAGAGKFRDTLDLNVHAIAELQKQSDQRYIPETQVKEAEEIVQSIINTREPVYAKEAPLPQAREISGLRAMFDENYPDPVRVVCVGVPVEELLANPKSGAGLKTTVEFCGGTHLHNVGHIGHMVISSEEAIAKGIRRIVALSGPEAERAIHRADRLAARVKTISEEISANKNIAMDSEKFKAKSKQVQELIDVRKRSVLC</sequence>
<dbReference type="GO" id="GO:0006419">
    <property type="term" value="P:alanyl-tRNA aminoacylation"/>
    <property type="evidence" value="ECO:0007669"/>
    <property type="project" value="InterPro"/>
</dbReference>
<dbReference type="GO" id="GO:0004813">
    <property type="term" value="F:alanine-tRNA ligase activity"/>
    <property type="evidence" value="ECO:0007669"/>
    <property type="project" value="UniProtKB-EC"/>
</dbReference>
<dbReference type="Gene3D" id="3.30.930.10">
    <property type="entry name" value="Bira Bifunctional Protein, Domain 2"/>
    <property type="match status" value="1"/>
</dbReference>
<dbReference type="InterPro" id="IPR045864">
    <property type="entry name" value="aa-tRNA-synth_II/BPL/LPL"/>
</dbReference>
<evidence type="ECO:0000256" key="4">
    <source>
        <dbReference type="ARBA" id="ARBA00022598"/>
    </source>
</evidence>
<dbReference type="GO" id="GO:0005524">
    <property type="term" value="F:ATP binding"/>
    <property type="evidence" value="ECO:0007669"/>
    <property type="project" value="UniProtKB-KW"/>
</dbReference>
<dbReference type="OrthoDB" id="2423964at2759"/>
<organism evidence="11 12">
    <name type="scientific">Haemonchus placei</name>
    <name type="common">Barber's pole worm</name>
    <dbReference type="NCBI Taxonomy" id="6290"/>
    <lineage>
        <taxon>Eukaryota</taxon>
        <taxon>Metazoa</taxon>
        <taxon>Ecdysozoa</taxon>
        <taxon>Nematoda</taxon>
        <taxon>Chromadorea</taxon>
        <taxon>Rhabditida</taxon>
        <taxon>Rhabditina</taxon>
        <taxon>Rhabditomorpha</taxon>
        <taxon>Strongyloidea</taxon>
        <taxon>Trichostrongylidae</taxon>
        <taxon>Haemonchus</taxon>
    </lineage>
</organism>
<dbReference type="SMART" id="SM00863">
    <property type="entry name" value="tRNA_SAD"/>
    <property type="match status" value="1"/>
</dbReference>
<keyword evidence="6" id="KW-0067">ATP-binding</keyword>
<keyword evidence="3" id="KW-0820">tRNA-binding</keyword>
<name>A0A3P8D7F6_HAEPC</name>
<accession>A0A3P8D7F6</accession>
<keyword evidence="8" id="KW-0648">Protein biosynthesis</keyword>
<gene>
    <name evidence="11" type="ORF">HPLM_LOCUS21764</name>
</gene>
<keyword evidence="5" id="KW-0547">Nucleotide-binding</keyword>
<dbReference type="InterPro" id="IPR018162">
    <property type="entry name" value="Ala-tRNA-ligase_IIc_anticod-bd"/>
</dbReference>
<reference evidence="11 12" key="1">
    <citation type="submission" date="2018-11" db="EMBL/GenBank/DDBJ databases">
        <authorList>
            <consortium name="Pathogen Informatics"/>
        </authorList>
    </citation>
    <scope>NUCLEOTIDE SEQUENCE [LARGE SCALE GENOMIC DNA]</scope>
    <source>
        <strain evidence="11 12">MHpl1</strain>
    </source>
</reference>
<dbReference type="Pfam" id="PF01411">
    <property type="entry name" value="tRNA-synt_2c"/>
    <property type="match status" value="1"/>
</dbReference>
<dbReference type="Pfam" id="PF07973">
    <property type="entry name" value="tRNA_SAD"/>
    <property type="match status" value="1"/>
</dbReference>
<dbReference type="EMBL" id="UZAF01024046">
    <property type="protein sequence ID" value="VDO92162.1"/>
    <property type="molecule type" value="Genomic_DNA"/>
</dbReference>
<dbReference type="InterPro" id="IPR012947">
    <property type="entry name" value="tRNA_SAD"/>
</dbReference>
<dbReference type="Gene3D" id="3.30.980.10">
    <property type="entry name" value="Threonyl-trna Synthetase, Chain A, domain 2"/>
    <property type="match status" value="1"/>
</dbReference>
<dbReference type="InterPro" id="IPR050058">
    <property type="entry name" value="Ala-tRNA_ligase"/>
</dbReference>
<evidence type="ECO:0000256" key="5">
    <source>
        <dbReference type="ARBA" id="ARBA00022741"/>
    </source>
</evidence>
<dbReference type="InterPro" id="IPR002318">
    <property type="entry name" value="Ala-tRNA-lgiase_IIc"/>
</dbReference>
<dbReference type="EC" id="6.1.1.7" evidence="2"/>
<dbReference type="PANTHER" id="PTHR11777">
    <property type="entry name" value="ALANYL-TRNA SYNTHETASE"/>
    <property type="match status" value="1"/>
</dbReference>
<dbReference type="FunFam" id="3.30.980.10:FF:000004">
    <property type="entry name" value="Alanine--tRNA ligase, cytoplasmic"/>
    <property type="match status" value="1"/>
</dbReference>
<evidence type="ECO:0000256" key="1">
    <source>
        <dbReference type="ARBA" id="ARBA00008226"/>
    </source>
</evidence>
<dbReference type="Proteomes" id="UP000268014">
    <property type="component" value="Unassembled WGS sequence"/>
</dbReference>
<evidence type="ECO:0000259" key="10">
    <source>
        <dbReference type="PROSITE" id="PS50860"/>
    </source>
</evidence>
<evidence type="ECO:0000313" key="12">
    <source>
        <dbReference type="Proteomes" id="UP000268014"/>
    </source>
</evidence>
<dbReference type="SUPFAM" id="SSF101353">
    <property type="entry name" value="Putative anticodon-binding domain of alanyl-tRNA synthetase (AlaRS)"/>
    <property type="match status" value="1"/>
</dbReference>
<dbReference type="CDD" id="cd00673">
    <property type="entry name" value="AlaRS_core"/>
    <property type="match status" value="1"/>
</dbReference>
<dbReference type="PROSITE" id="PS50860">
    <property type="entry name" value="AA_TRNA_LIGASE_II_ALA"/>
    <property type="match status" value="1"/>
</dbReference>
<evidence type="ECO:0000256" key="3">
    <source>
        <dbReference type="ARBA" id="ARBA00022555"/>
    </source>
</evidence>
<dbReference type="SUPFAM" id="SSF55681">
    <property type="entry name" value="Class II aaRS and biotin synthetases"/>
    <property type="match status" value="1"/>
</dbReference>
<evidence type="ECO:0000256" key="8">
    <source>
        <dbReference type="ARBA" id="ARBA00022917"/>
    </source>
</evidence>
<dbReference type="SUPFAM" id="SSF55186">
    <property type="entry name" value="ThrRS/AlaRS common domain"/>
    <property type="match status" value="1"/>
</dbReference>
<protein>
    <recommendedName>
        <fullName evidence="2">alanine--tRNA ligase</fullName>
        <ecNumber evidence="2">6.1.1.7</ecNumber>
    </recommendedName>
</protein>
<feature type="domain" description="Alanyl-transfer RNA synthetases family profile" evidence="10">
    <location>
        <begin position="1"/>
        <end position="423"/>
    </location>
</feature>
<evidence type="ECO:0000313" key="11">
    <source>
        <dbReference type="EMBL" id="VDO92162.1"/>
    </source>
</evidence>
<evidence type="ECO:0000256" key="6">
    <source>
        <dbReference type="ARBA" id="ARBA00022840"/>
    </source>
</evidence>